<accession>A0A5E4VXN9</accession>
<name>A0A5E4VXN9_9BURK</name>
<sequence length="58" mass="6808">MRRKNSSHKTVHHHHYYGGRRRLRVRILRTLVATVVLFLAYKSAVHVLAGSGSHLYHY</sequence>
<reference evidence="2 3" key="1">
    <citation type="submission" date="2019-08" db="EMBL/GenBank/DDBJ databases">
        <authorList>
            <person name="Peeters C."/>
        </authorList>
    </citation>
    <scope>NUCLEOTIDE SEQUENCE [LARGE SCALE GENOMIC DNA]</scope>
    <source>
        <strain evidence="2 3">LMG 31107</strain>
    </source>
</reference>
<keyword evidence="1" id="KW-0472">Membrane</keyword>
<organism evidence="2 3">
    <name type="scientific">Pandoraea cepalis</name>
    <dbReference type="NCBI Taxonomy" id="2508294"/>
    <lineage>
        <taxon>Bacteria</taxon>
        <taxon>Pseudomonadati</taxon>
        <taxon>Pseudomonadota</taxon>
        <taxon>Betaproteobacteria</taxon>
        <taxon>Burkholderiales</taxon>
        <taxon>Burkholderiaceae</taxon>
        <taxon>Pandoraea</taxon>
    </lineage>
</organism>
<feature type="transmembrane region" description="Helical" evidence="1">
    <location>
        <begin position="27"/>
        <end position="49"/>
    </location>
</feature>
<dbReference type="Proteomes" id="UP000396788">
    <property type="component" value="Unassembled WGS sequence"/>
</dbReference>
<dbReference type="AlphaFoldDB" id="A0A5E4VXN9"/>
<protein>
    <submittedName>
        <fullName evidence="2">Uncharacterized protein</fullName>
    </submittedName>
</protein>
<keyword evidence="1" id="KW-1133">Transmembrane helix</keyword>
<evidence type="ECO:0000313" key="2">
    <source>
        <dbReference type="EMBL" id="VVE16633.1"/>
    </source>
</evidence>
<evidence type="ECO:0000313" key="3">
    <source>
        <dbReference type="Proteomes" id="UP000396788"/>
    </source>
</evidence>
<evidence type="ECO:0000256" key="1">
    <source>
        <dbReference type="SAM" id="Phobius"/>
    </source>
</evidence>
<proteinExistence type="predicted"/>
<gene>
    <name evidence="2" type="ORF">PCE31107_02929</name>
</gene>
<dbReference type="EMBL" id="CABPRY010000006">
    <property type="protein sequence ID" value="VVE16633.1"/>
    <property type="molecule type" value="Genomic_DNA"/>
</dbReference>
<keyword evidence="1" id="KW-0812">Transmembrane</keyword>